<reference evidence="1 2" key="1">
    <citation type="submission" date="2019-08" db="EMBL/GenBank/DDBJ databases">
        <authorList>
            <person name="Peeters C."/>
        </authorList>
    </citation>
    <scope>NUCLEOTIDE SEQUENCE [LARGE SCALE GENOMIC DNA]</scope>
    <source>
        <strain evidence="1 2">LMG 18089</strain>
    </source>
</reference>
<protein>
    <submittedName>
        <fullName evidence="1">Uncharacterized protein</fullName>
    </submittedName>
</protein>
<accession>A0A5E5P2U3</accession>
<dbReference type="RefSeq" id="WP_150728604.1">
    <property type="nucleotide sequence ID" value="NZ_CABPSX010000003.1"/>
</dbReference>
<dbReference type="AlphaFoldDB" id="A0A5E5P2U3"/>
<sequence length="77" mass="9129">MSNWLKWVFARQEMATLERYRVNITHAQRWLGEFPDACDALDYVHVESEQTSAMSISLLRDKMRNRRAASQAAEERR</sequence>
<organism evidence="1 2">
    <name type="scientific">Pandoraea apista</name>
    <dbReference type="NCBI Taxonomy" id="93218"/>
    <lineage>
        <taxon>Bacteria</taxon>
        <taxon>Pseudomonadati</taxon>
        <taxon>Pseudomonadota</taxon>
        <taxon>Betaproteobacteria</taxon>
        <taxon>Burkholderiales</taxon>
        <taxon>Burkholderiaceae</taxon>
        <taxon>Pandoraea</taxon>
    </lineage>
</organism>
<proteinExistence type="predicted"/>
<dbReference type="OrthoDB" id="9983773at2"/>
<evidence type="ECO:0000313" key="1">
    <source>
        <dbReference type="EMBL" id="VVG70918.1"/>
    </source>
</evidence>
<name>A0A5E5P2U3_9BURK</name>
<evidence type="ECO:0000313" key="2">
    <source>
        <dbReference type="Proteomes" id="UP000364291"/>
    </source>
</evidence>
<dbReference type="EMBL" id="CABPSX010000003">
    <property type="protein sequence ID" value="VVG70918.1"/>
    <property type="molecule type" value="Genomic_DNA"/>
</dbReference>
<dbReference type="Proteomes" id="UP000364291">
    <property type="component" value="Unassembled WGS sequence"/>
</dbReference>
<gene>
    <name evidence="1" type="ORF">PAP18089_01890</name>
</gene>